<dbReference type="Gramene" id="KVH99982">
    <property type="protein sequence ID" value="KVH99982"/>
    <property type="gene ID" value="Ccrd_021795"/>
</dbReference>
<dbReference type="Gene3D" id="1.10.510.10">
    <property type="entry name" value="Transferase(Phosphotransferase) domain 1"/>
    <property type="match status" value="1"/>
</dbReference>
<dbReference type="InterPro" id="IPR050823">
    <property type="entry name" value="Plant_Ser_Thr_Prot_Kinase"/>
</dbReference>
<comment type="caution">
    <text evidence="4">The sequence shown here is derived from an EMBL/GenBank/DDBJ whole genome shotgun (WGS) entry which is preliminary data.</text>
</comment>
<dbReference type="Gene3D" id="3.30.200.20">
    <property type="entry name" value="Phosphorylase Kinase, domain 1"/>
    <property type="match status" value="1"/>
</dbReference>
<reference evidence="4 5" key="1">
    <citation type="journal article" date="2016" name="Sci. Rep.">
        <title>The genome sequence of the outbreeding globe artichoke constructed de novo incorporating a phase-aware low-pass sequencing strategy of F1 progeny.</title>
        <authorList>
            <person name="Scaglione D."/>
            <person name="Reyes-Chin-Wo S."/>
            <person name="Acquadro A."/>
            <person name="Froenicke L."/>
            <person name="Portis E."/>
            <person name="Beitel C."/>
            <person name="Tirone M."/>
            <person name="Mauro R."/>
            <person name="Lo Monaco A."/>
            <person name="Mauromicale G."/>
            <person name="Faccioli P."/>
            <person name="Cattivelli L."/>
            <person name="Rieseberg L."/>
            <person name="Michelmore R."/>
            <person name="Lanteri S."/>
        </authorList>
    </citation>
    <scope>NUCLEOTIDE SEQUENCE [LARGE SCALE GENOMIC DNA]</scope>
    <source>
        <strain evidence="4">2C</strain>
    </source>
</reference>
<evidence type="ECO:0000256" key="1">
    <source>
        <dbReference type="ARBA" id="ARBA00004236"/>
    </source>
</evidence>
<dbReference type="Proteomes" id="UP000243975">
    <property type="component" value="Unassembled WGS sequence"/>
</dbReference>
<dbReference type="Pfam" id="PF07714">
    <property type="entry name" value="PK_Tyr_Ser-Thr"/>
    <property type="match status" value="1"/>
</dbReference>
<name>A0A124SEF9_CYNCS</name>
<dbReference type="InterPro" id="IPR011009">
    <property type="entry name" value="Kinase-like_dom_sf"/>
</dbReference>
<dbReference type="STRING" id="59895.A0A124SEF9"/>
<dbReference type="OrthoDB" id="4062651at2759"/>
<comment type="subcellular location">
    <subcellularLocation>
        <location evidence="1">Cell membrane</location>
    </subcellularLocation>
</comment>
<dbReference type="PANTHER" id="PTHR45621">
    <property type="entry name" value="OS01G0588500 PROTEIN-RELATED"/>
    <property type="match status" value="1"/>
</dbReference>
<dbReference type="GO" id="GO:0005524">
    <property type="term" value="F:ATP binding"/>
    <property type="evidence" value="ECO:0007669"/>
    <property type="project" value="InterPro"/>
</dbReference>
<gene>
    <name evidence="4" type="ORF">Ccrd_021795</name>
</gene>
<dbReference type="InterPro" id="IPR000719">
    <property type="entry name" value="Prot_kinase_dom"/>
</dbReference>
<protein>
    <submittedName>
        <fullName evidence="4">Concanavalin A-like lectin/glucanase, subgroup</fullName>
    </submittedName>
</protein>
<evidence type="ECO:0000256" key="2">
    <source>
        <dbReference type="ARBA" id="ARBA00022475"/>
    </source>
</evidence>
<keyword evidence="2" id="KW-1003">Cell membrane</keyword>
<dbReference type="EMBL" id="LEKV01003403">
    <property type="protein sequence ID" value="KVH99982.1"/>
    <property type="molecule type" value="Genomic_DNA"/>
</dbReference>
<keyword evidence="5" id="KW-1185">Reference proteome</keyword>
<dbReference type="FunFam" id="1.10.510.10:FF:000095">
    <property type="entry name" value="protein STRUBBELIG-RECEPTOR FAMILY 8"/>
    <property type="match status" value="1"/>
</dbReference>
<dbReference type="AlphaFoldDB" id="A0A124SEF9"/>
<dbReference type="SUPFAM" id="SSF56112">
    <property type="entry name" value="Protein kinase-like (PK-like)"/>
    <property type="match status" value="1"/>
</dbReference>
<evidence type="ECO:0000313" key="4">
    <source>
        <dbReference type="EMBL" id="KVH99982.1"/>
    </source>
</evidence>
<dbReference type="SMART" id="SM00220">
    <property type="entry name" value="S_TKc"/>
    <property type="match status" value="1"/>
</dbReference>
<accession>A0A124SEF9</accession>
<dbReference type="InterPro" id="IPR001245">
    <property type="entry name" value="Ser-Thr/Tyr_kinase_cat_dom"/>
</dbReference>
<organism evidence="4 5">
    <name type="scientific">Cynara cardunculus var. scolymus</name>
    <name type="common">Globe artichoke</name>
    <name type="synonym">Cynara scolymus</name>
    <dbReference type="NCBI Taxonomy" id="59895"/>
    <lineage>
        <taxon>Eukaryota</taxon>
        <taxon>Viridiplantae</taxon>
        <taxon>Streptophyta</taxon>
        <taxon>Embryophyta</taxon>
        <taxon>Tracheophyta</taxon>
        <taxon>Spermatophyta</taxon>
        <taxon>Magnoliopsida</taxon>
        <taxon>eudicotyledons</taxon>
        <taxon>Gunneridae</taxon>
        <taxon>Pentapetalae</taxon>
        <taxon>asterids</taxon>
        <taxon>campanulids</taxon>
        <taxon>Asterales</taxon>
        <taxon>Asteraceae</taxon>
        <taxon>Carduoideae</taxon>
        <taxon>Cardueae</taxon>
        <taxon>Carduinae</taxon>
        <taxon>Cynara</taxon>
    </lineage>
</organism>
<dbReference type="PROSITE" id="PS50011">
    <property type="entry name" value="PROTEIN_KINASE_DOM"/>
    <property type="match status" value="1"/>
</dbReference>
<keyword evidence="2" id="KW-0472">Membrane</keyword>
<dbReference type="GO" id="GO:0004672">
    <property type="term" value="F:protein kinase activity"/>
    <property type="evidence" value="ECO:0007669"/>
    <property type="project" value="InterPro"/>
</dbReference>
<evidence type="ECO:0000259" key="3">
    <source>
        <dbReference type="PROSITE" id="PS50011"/>
    </source>
</evidence>
<sequence>MVFHCRCLSFSFHEDEYETTTQTKSTSTQTFYTASSDLNRSVSDSQSKVSIFSNLAQKTSNLRVFTFADLKEATNDFDQASIIGEGGLGLVYRGVIKSSDHPFDEIEVVVKDAIKASQGPKQWVGELSYYEVVEHPNLVKFVGHCFEENEGRIQRLLVYEYMPNKSVEYHLSTRSKTPLSWTMRLKVAQDVARGMAYLHENPVVQIISGDLKSSNILLDDQWNAKLSDFGMARLGTEEGLTHVWNVVAGTMGYTDPNYIKAGHLSVTSDVWSYGVFLYELITGRCPLDHSPPKKERELVKWVKPYIGSKRFEQIIDPRLEGNYSLKSAQKLSSIAQKCLSRNHKFRPKMGEVLEMVDHLIQVPLGAINPAPPPKTKNLVGVVATKLKNVFMCNSKV</sequence>
<feature type="domain" description="Protein kinase" evidence="3">
    <location>
        <begin position="77"/>
        <end position="360"/>
    </location>
</feature>
<evidence type="ECO:0000313" key="5">
    <source>
        <dbReference type="Proteomes" id="UP000243975"/>
    </source>
</evidence>
<proteinExistence type="predicted"/>